<dbReference type="EMBL" id="KV878254">
    <property type="protein sequence ID" value="OJZ80591.1"/>
    <property type="molecule type" value="Genomic_DNA"/>
</dbReference>
<gene>
    <name evidence="1" type="ORF">ASPFODRAFT_147732</name>
</gene>
<sequence>IAEINIKIYYSKFNLQTITAALNGCIIDIIPEFIIIKINKLFKFLLDFLLNKILIFKSVTGLSLFKSDIIL</sequence>
<evidence type="ECO:0000313" key="1">
    <source>
        <dbReference type="EMBL" id="OJZ80591.1"/>
    </source>
</evidence>
<reference evidence="2" key="1">
    <citation type="journal article" date="2017" name="Genome Biol.">
        <title>Comparative genomics reveals high biological diversity and specific adaptations in the industrially and medically important fungal genus Aspergillus.</title>
        <authorList>
            <person name="de Vries R.P."/>
            <person name="Riley R."/>
            <person name="Wiebenga A."/>
            <person name="Aguilar-Osorio G."/>
            <person name="Amillis S."/>
            <person name="Uchima C.A."/>
            <person name="Anderluh G."/>
            <person name="Asadollahi M."/>
            <person name="Askin M."/>
            <person name="Barry K."/>
            <person name="Battaglia E."/>
            <person name="Bayram O."/>
            <person name="Benocci T."/>
            <person name="Braus-Stromeyer S.A."/>
            <person name="Caldana C."/>
            <person name="Canovas D."/>
            <person name="Cerqueira G.C."/>
            <person name="Chen F."/>
            <person name="Chen W."/>
            <person name="Choi C."/>
            <person name="Clum A."/>
            <person name="Dos Santos R.A."/>
            <person name="Damasio A.R."/>
            <person name="Diallinas G."/>
            <person name="Emri T."/>
            <person name="Fekete E."/>
            <person name="Flipphi M."/>
            <person name="Freyberg S."/>
            <person name="Gallo A."/>
            <person name="Gournas C."/>
            <person name="Habgood R."/>
            <person name="Hainaut M."/>
            <person name="Harispe M.L."/>
            <person name="Henrissat B."/>
            <person name="Hilden K.S."/>
            <person name="Hope R."/>
            <person name="Hossain A."/>
            <person name="Karabika E."/>
            <person name="Karaffa L."/>
            <person name="Karanyi Z."/>
            <person name="Krasevec N."/>
            <person name="Kuo A."/>
            <person name="Kusch H."/>
            <person name="LaButti K."/>
            <person name="Lagendijk E.L."/>
            <person name="Lapidus A."/>
            <person name="Levasseur A."/>
            <person name="Lindquist E."/>
            <person name="Lipzen A."/>
            <person name="Logrieco A.F."/>
            <person name="MacCabe A."/>
            <person name="Maekelae M.R."/>
            <person name="Malavazi I."/>
            <person name="Melin P."/>
            <person name="Meyer V."/>
            <person name="Mielnichuk N."/>
            <person name="Miskei M."/>
            <person name="Molnar A.P."/>
            <person name="Mule G."/>
            <person name="Ngan C.Y."/>
            <person name="Orejas M."/>
            <person name="Orosz E."/>
            <person name="Ouedraogo J.P."/>
            <person name="Overkamp K.M."/>
            <person name="Park H.-S."/>
            <person name="Perrone G."/>
            <person name="Piumi F."/>
            <person name="Punt P.J."/>
            <person name="Ram A.F."/>
            <person name="Ramon A."/>
            <person name="Rauscher S."/>
            <person name="Record E."/>
            <person name="Riano-Pachon D.M."/>
            <person name="Robert V."/>
            <person name="Roehrig J."/>
            <person name="Ruller R."/>
            <person name="Salamov A."/>
            <person name="Salih N.S."/>
            <person name="Samson R.A."/>
            <person name="Sandor E."/>
            <person name="Sanguinetti M."/>
            <person name="Schuetze T."/>
            <person name="Sepcic K."/>
            <person name="Shelest E."/>
            <person name="Sherlock G."/>
            <person name="Sophianopoulou V."/>
            <person name="Squina F.M."/>
            <person name="Sun H."/>
            <person name="Susca A."/>
            <person name="Todd R.B."/>
            <person name="Tsang A."/>
            <person name="Unkles S.E."/>
            <person name="van de Wiele N."/>
            <person name="van Rossen-Uffink D."/>
            <person name="Oliveira J.V."/>
            <person name="Vesth T.C."/>
            <person name="Visser J."/>
            <person name="Yu J.-H."/>
            <person name="Zhou M."/>
            <person name="Andersen M.R."/>
            <person name="Archer D.B."/>
            <person name="Baker S.E."/>
            <person name="Benoit I."/>
            <person name="Brakhage A.A."/>
            <person name="Braus G.H."/>
            <person name="Fischer R."/>
            <person name="Frisvad J.C."/>
            <person name="Goldman G.H."/>
            <person name="Houbraken J."/>
            <person name="Oakley B."/>
            <person name="Pocsi I."/>
            <person name="Scazzocchio C."/>
            <person name="Seiboth B."/>
            <person name="vanKuyk P.A."/>
            <person name="Wortman J."/>
            <person name="Dyer P.S."/>
            <person name="Grigoriev I.V."/>
        </authorList>
    </citation>
    <scope>NUCLEOTIDE SEQUENCE [LARGE SCALE GENOMIC DNA]</scope>
    <source>
        <strain evidence="2">CBS 106.47</strain>
    </source>
</reference>
<organism evidence="1 2">
    <name type="scientific">Aspergillus luchuensis (strain CBS 106.47)</name>
    <dbReference type="NCBI Taxonomy" id="1137211"/>
    <lineage>
        <taxon>Eukaryota</taxon>
        <taxon>Fungi</taxon>
        <taxon>Dikarya</taxon>
        <taxon>Ascomycota</taxon>
        <taxon>Pezizomycotina</taxon>
        <taxon>Eurotiomycetes</taxon>
        <taxon>Eurotiomycetidae</taxon>
        <taxon>Eurotiales</taxon>
        <taxon>Aspergillaceae</taxon>
        <taxon>Aspergillus</taxon>
        <taxon>Aspergillus subgen. Circumdati</taxon>
    </lineage>
</organism>
<name>A0A1M3T1J1_ASPLC</name>
<dbReference type="Proteomes" id="UP000184063">
    <property type="component" value="Unassembled WGS sequence"/>
</dbReference>
<accession>A0A1M3T1J1</accession>
<proteinExistence type="predicted"/>
<feature type="non-terminal residue" evidence="1">
    <location>
        <position position="1"/>
    </location>
</feature>
<evidence type="ECO:0000313" key="2">
    <source>
        <dbReference type="Proteomes" id="UP000184063"/>
    </source>
</evidence>
<dbReference type="AlphaFoldDB" id="A0A1M3T1J1"/>
<dbReference type="VEuPathDB" id="FungiDB:ASPFODRAFT_147732"/>
<protein>
    <submittedName>
        <fullName evidence="1">Uncharacterized protein</fullName>
    </submittedName>
</protein>